<dbReference type="EMBL" id="PFTV01000020">
    <property type="protein sequence ID" value="PJB57942.1"/>
    <property type="molecule type" value="Genomic_DNA"/>
</dbReference>
<accession>A0A2M8CFU4</accession>
<evidence type="ECO:0000259" key="3">
    <source>
        <dbReference type="PROSITE" id="PS50125"/>
    </source>
</evidence>
<keyword evidence="1" id="KW-0547">Nucleotide-binding</keyword>
<dbReference type="STRING" id="1805029.AUK42_05395"/>
<dbReference type="Pfam" id="PF00211">
    <property type="entry name" value="Guanylate_cyc"/>
    <property type="match status" value="1"/>
</dbReference>
<dbReference type="Proteomes" id="UP000182763">
    <property type="component" value="Unassembled WGS sequence"/>
</dbReference>
<evidence type="ECO:0000256" key="2">
    <source>
        <dbReference type="ARBA" id="ARBA00022840"/>
    </source>
</evidence>
<dbReference type="GO" id="GO:0005737">
    <property type="term" value="C:cytoplasm"/>
    <property type="evidence" value="ECO:0007669"/>
    <property type="project" value="TreeGrafter"/>
</dbReference>
<reference evidence="4 8" key="1">
    <citation type="journal article" date="2016" name="Environ. Microbiol.">
        <title>Genomic resolution of a cold subsurface aquifer community provides metabolic insights for novel microbes adapted to high CO concentrations.</title>
        <authorList>
            <person name="Probst A.J."/>
            <person name="Castelle C.J."/>
            <person name="Singh A."/>
            <person name="Brown C.T."/>
            <person name="Anantharaman K."/>
            <person name="Sharon I."/>
            <person name="Hug L.A."/>
            <person name="Burstein D."/>
            <person name="Emerson J.B."/>
            <person name="Thomas B.C."/>
            <person name="Banfield J.F."/>
        </authorList>
    </citation>
    <scope>NUCLEOTIDE SEQUENCE [LARGE SCALE GENOMIC DNA]</scope>
    <source>
        <strain evidence="4">CG2_30_33_13</strain>
    </source>
</reference>
<accession>A0A2M7K6Y5</accession>
<dbReference type="Proteomes" id="UP000230646">
    <property type="component" value="Unassembled WGS sequence"/>
</dbReference>
<accession>A0A1J5GN73</accession>
<evidence type="ECO:0000313" key="5">
    <source>
        <dbReference type="EMBL" id="PIX33877.1"/>
    </source>
</evidence>
<evidence type="ECO:0000313" key="7">
    <source>
        <dbReference type="EMBL" id="PJB57942.1"/>
    </source>
</evidence>
<accession>A0A2M7PSD0</accession>
<comment type="caution">
    <text evidence="4">The sequence shown here is derived from an EMBL/GenBank/DDBJ whole genome shotgun (WGS) entry which is preliminary data.</text>
</comment>
<dbReference type="AlphaFoldDB" id="A0A1J5GN73"/>
<dbReference type="Proteomes" id="UP000228560">
    <property type="component" value="Unassembled WGS sequence"/>
</dbReference>
<dbReference type="GO" id="GO:0009190">
    <property type="term" value="P:cyclic nucleotide biosynthetic process"/>
    <property type="evidence" value="ECO:0007669"/>
    <property type="project" value="InterPro"/>
</dbReference>
<evidence type="ECO:0000313" key="6">
    <source>
        <dbReference type="EMBL" id="PIY33519.1"/>
    </source>
</evidence>
<dbReference type="PANTHER" id="PTHR16305:SF28">
    <property type="entry name" value="GUANYLATE CYCLASE DOMAIN-CONTAINING PROTEIN"/>
    <property type="match status" value="1"/>
</dbReference>
<dbReference type="EMBL" id="PFIP01000124">
    <property type="protein sequence ID" value="PIX33877.1"/>
    <property type="molecule type" value="Genomic_DNA"/>
</dbReference>
<protein>
    <recommendedName>
        <fullName evidence="3">Guanylate cyclase domain-containing protein</fullName>
    </recommendedName>
</protein>
<gene>
    <name evidence="4" type="ORF">AUK42_05395</name>
    <name evidence="7" type="ORF">CO097_00775</name>
    <name evidence="6" type="ORF">COZ07_01895</name>
    <name evidence="5" type="ORF">COZ58_05970</name>
</gene>
<evidence type="ECO:0000313" key="4">
    <source>
        <dbReference type="EMBL" id="OIP69302.1"/>
    </source>
</evidence>
<dbReference type="Gene3D" id="3.30.70.1230">
    <property type="entry name" value="Nucleotide cyclase"/>
    <property type="match status" value="1"/>
</dbReference>
<dbReference type="GO" id="GO:0004016">
    <property type="term" value="F:adenylate cyclase activity"/>
    <property type="evidence" value="ECO:0007669"/>
    <property type="project" value="TreeGrafter"/>
</dbReference>
<dbReference type="SMART" id="SM00044">
    <property type="entry name" value="CYCc"/>
    <property type="match status" value="1"/>
</dbReference>
<dbReference type="InterPro" id="IPR001054">
    <property type="entry name" value="A/G_cyclase"/>
</dbReference>
<evidence type="ECO:0000313" key="8">
    <source>
        <dbReference type="Proteomes" id="UP000182763"/>
    </source>
</evidence>
<reference evidence="5" key="3">
    <citation type="submission" date="2017-09" db="EMBL/GenBank/DDBJ databases">
        <title>Depth-based differentiation of microbial function through sediment-hosted aquifers and enrichment of novel symbionts in the deep terrestrial subsurface.</title>
        <authorList>
            <person name="Probst A.J."/>
            <person name="Ladd B."/>
            <person name="Jarett J.K."/>
            <person name="Geller-Mcgrath D.E."/>
            <person name="Sieber C.M.K."/>
            <person name="Emerson J.B."/>
            <person name="Anantharaman K."/>
            <person name="Thomas B.C."/>
            <person name="Malmstrom R."/>
            <person name="Stieglmeier M."/>
            <person name="Klingl A."/>
            <person name="Woyke T."/>
            <person name="Ryan C.M."/>
            <person name="Banfield J.F."/>
        </authorList>
    </citation>
    <scope>NUCLEOTIDE SEQUENCE</scope>
    <source>
        <strain evidence="5">CG_4_8_14_3_um_filter_34_18</strain>
    </source>
</reference>
<keyword evidence="2" id="KW-0067">ATP-binding</keyword>
<dbReference type="CDD" id="cd07302">
    <property type="entry name" value="CHD"/>
    <property type="match status" value="1"/>
</dbReference>
<evidence type="ECO:0000313" key="10">
    <source>
        <dbReference type="Proteomes" id="UP000230646"/>
    </source>
</evidence>
<proteinExistence type="predicted"/>
<sequence length="219" mass="24992">MKKQKEENKLLELFRPYVPQAVTSRILEGQASLPSERREATVIFLDIKDFTHFAEHLDPEEAIEILNQIFQPIINIIYKYEGSINKFLGDGLMIVFGTPYSRENDPERAFRASLEMMESIQKNGVIKIDNEKIKLKARIGINTGLCISGEIGSPTRKEFTVIGDTVNLASRLQVNAPTGEIMVGERTYQKIKDNFKFTHSRKLKIKGKKDLINVYTLKS</sequence>
<dbReference type="GO" id="GO:0035556">
    <property type="term" value="P:intracellular signal transduction"/>
    <property type="evidence" value="ECO:0007669"/>
    <property type="project" value="InterPro"/>
</dbReference>
<evidence type="ECO:0000313" key="9">
    <source>
        <dbReference type="Proteomes" id="UP000228560"/>
    </source>
</evidence>
<organism evidence="4 8">
    <name type="scientific">Candidatus Infernicultor aquiphilus</name>
    <dbReference type="NCBI Taxonomy" id="1805029"/>
    <lineage>
        <taxon>Bacteria</taxon>
        <taxon>Pseudomonadati</taxon>
        <taxon>Atribacterota</taxon>
        <taxon>Candidatus Phoenicimicrobiia</taxon>
        <taxon>Candidatus Pheonicimicrobiales</taxon>
        <taxon>Candidatus Phoenicimicrobiaceae</taxon>
        <taxon>Candidatus Infernicultor</taxon>
    </lineage>
</organism>
<name>A0A1J5GN73_9BACT</name>
<evidence type="ECO:0000256" key="1">
    <source>
        <dbReference type="ARBA" id="ARBA00022741"/>
    </source>
</evidence>
<dbReference type="PANTHER" id="PTHR16305">
    <property type="entry name" value="TESTICULAR SOLUBLE ADENYLYL CYCLASE"/>
    <property type="match status" value="1"/>
</dbReference>
<dbReference type="Proteomes" id="UP000231493">
    <property type="component" value="Unassembled WGS sequence"/>
</dbReference>
<dbReference type="RefSeq" id="WP_406606913.1">
    <property type="nucleotide sequence ID" value="NZ_PFKO01000069.1"/>
</dbReference>
<dbReference type="EMBL" id="MNYY01000104">
    <property type="protein sequence ID" value="OIP69302.1"/>
    <property type="molecule type" value="Genomic_DNA"/>
</dbReference>
<dbReference type="SUPFAM" id="SSF55073">
    <property type="entry name" value="Nucleotide cyclase"/>
    <property type="match status" value="1"/>
</dbReference>
<dbReference type="GO" id="GO:0005524">
    <property type="term" value="F:ATP binding"/>
    <property type="evidence" value="ECO:0007669"/>
    <property type="project" value="UniProtKB-KW"/>
</dbReference>
<dbReference type="InterPro" id="IPR029787">
    <property type="entry name" value="Nucleotide_cyclase"/>
</dbReference>
<dbReference type="PROSITE" id="PS50125">
    <property type="entry name" value="GUANYLATE_CYCLASE_2"/>
    <property type="match status" value="1"/>
</dbReference>
<feature type="domain" description="Guanylate cyclase" evidence="3">
    <location>
        <begin position="41"/>
        <end position="173"/>
    </location>
</feature>
<dbReference type="EMBL" id="PFKO01000069">
    <property type="protein sequence ID" value="PIY33519.1"/>
    <property type="molecule type" value="Genomic_DNA"/>
</dbReference>
<reference evidence="9 10" key="2">
    <citation type="submission" date="2017-09" db="EMBL/GenBank/DDBJ databases">
        <title>Depth-based differentiation of microbial function through sediment-hosted aquifers and enrichment of novel symbionts in the deep terrestrial subsurface.</title>
        <authorList>
            <person name="Probst A.J."/>
            <person name="Ladd B."/>
            <person name="Jarett J.K."/>
            <person name="Geller-Mcgrath D.E."/>
            <person name="Sieber C.M."/>
            <person name="Emerson J.B."/>
            <person name="Anantharaman K."/>
            <person name="Thomas B.C."/>
            <person name="Malmstrom R."/>
            <person name="Stieglmeier M."/>
            <person name="Klingl A."/>
            <person name="Woyke T."/>
            <person name="Ryan C.M."/>
            <person name="Banfield J.F."/>
        </authorList>
    </citation>
    <scope>NUCLEOTIDE SEQUENCE [LARGE SCALE GENOMIC DNA]</scope>
    <source>
        <strain evidence="6">CG_4_10_14_3_um_filter_34_13</strain>
        <strain evidence="7">CG_4_9_14_3_um_filter_33_16</strain>
    </source>
</reference>